<dbReference type="EnsemblMetazoa" id="XM_003426384">
    <property type="protein sequence ID" value="XP_003426432"/>
    <property type="gene ID" value="LOC100679543"/>
</dbReference>
<reference evidence="3" key="1">
    <citation type="submission" date="2021-01" db="UniProtKB">
        <authorList>
            <consortium name="EnsemblMetazoa"/>
        </authorList>
    </citation>
    <scope>IDENTIFICATION</scope>
</reference>
<feature type="compositionally biased region" description="Basic and acidic residues" evidence="1">
    <location>
        <begin position="108"/>
        <end position="119"/>
    </location>
</feature>
<feature type="transmembrane region" description="Helical" evidence="2">
    <location>
        <begin position="20"/>
        <end position="45"/>
    </location>
</feature>
<evidence type="ECO:0000313" key="4">
    <source>
        <dbReference type="Proteomes" id="UP000002358"/>
    </source>
</evidence>
<feature type="region of interest" description="Disordered" evidence="1">
    <location>
        <begin position="103"/>
        <end position="137"/>
    </location>
</feature>
<keyword evidence="2" id="KW-0472">Membrane</keyword>
<dbReference type="InParanoid" id="A0A7M7GCY3"/>
<protein>
    <submittedName>
        <fullName evidence="3">Uncharacterized protein</fullName>
    </submittedName>
</protein>
<proteinExistence type="predicted"/>
<dbReference type="AlphaFoldDB" id="A0A7M7GCY3"/>
<name>A0A7M7GCY3_NASVI</name>
<dbReference type="KEGG" id="nvi:100679543"/>
<evidence type="ECO:0000256" key="2">
    <source>
        <dbReference type="SAM" id="Phobius"/>
    </source>
</evidence>
<organism evidence="3 4">
    <name type="scientific">Nasonia vitripennis</name>
    <name type="common">Parasitic wasp</name>
    <dbReference type="NCBI Taxonomy" id="7425"/>
    <lineage>
        <taxon>Eukaryota</taxon>
        <taxon>Metazoa</taxon>
        <taxon>Ecdysozoa</taxon>
        <taxon>Arthropoda</taxon>
        <taxon>Hexapoda</taxon>
        <taxon>Insecta</taxon>
        <taxon>Pterygota</taxon>
        <taxon>Neoptera</taxon>
        <taxon>Endopterygota</taxon>
        <taxon>Hymenoptera</taxon>
        <taxon>Apocrita</taxon>
        <taxon>Proctotrupomorpha</taxon>
        <taxon>Chalcidoidea</taxon>
        <taxon>Pteromalidae</taxon>
        <taxon>Pteromalinae</taxon>
        <taxon>Nasonia</taxon>
    </lineage>
</organism>
<evidence type="ECO:0000313" key="3">
    <source>
        <dbReference type="EnsemblMetazoa" id="XP_003426432"/>
    </source>
</evidence>
<keyword evidence="4" id="KW-1185">Reference proteome</keyword>
<feature type="compositionally biased region" description="Acidic residues" evidence="1">
    <location>
        <begin position="120"/>
        <end position="137"/>
    </location>
</feature>
<keyword evidence="2" id="KW-0812">Transmembrane</keyword>
<sequence length="137" mass="15632">MCDFLPSSVHKILDDVEFSLSLPILFVIGMCTIHLAVNHSMHIACNVKEIMRKRSEKRRKQRKCVKEGPGMMERIKAFASSFFSKSNKISCPEKPRKCIKSKPACKRSCGDKGDLKSNGDDDWDDEEDDDMDDLMDD</sequence>
<dbReference type="OrthoDB" id="10637330at2759"/>
<gene>
    <name evidence="3" type="primary">100679543</name>
</gene>
<dbReference type="Proteomes" id="UP000002358">
    <property type="component" value="Chromosome 4"/>
</dbReference>
<evidence type="ECO:0000256" key="1">
    <source>
        <dbReference type="SAM" id="MobiDB-lite"/>
    </source>
</evidence>
<accession>A0A7M7GCY3</accession>
<keyword evidence="2" id="KW-1133">Transmembrane helix</keyword>